<comment type="caution">
    <text evidence="1">The sequence shown here is derived from an EMBL/GenBank/DDBJ whole genome shotgun (WGS) entry which is preliminary data.</text>
</comment>
<keyword evidence="2" id="KW-1185">Reference proteome</keyword>
<gene>
    <name evidence="1" type="ORF">CRV2_00019472</name>
</gene>
<evidence type="ECO:0000313" key="2">
    <source>
        <dbReference type="Proteomes" id="UP000836387"/>
    </source>
</evidence>
<sequence length="108" mass="11617">MPFPPPSPTANCWDSGGITVGDKAPFTISDNRWKFSSVDYPDANTREGAERSIAGFDGGEKQVLRVDGLTIRRTQAAVTIYKVDDELAKGGYIASLASAVTLLMAVFF</sequence>
<reference evidence="1" key="1">
    <citation type="submission" date="2020-04" db="EMBL/GenBank/DDBJ databases">
        <authorList>
            <person name="Broberg M."/>
        </authorList>
    </citation>
    <scope>NUCLEOTIDE SEQUENCE</scope>
</reference>
<reference evidence="1" key="2">
    <citation type="submission" date="2021-10" db="EMBL/GenBank/DDBJ databases">
        <authorList>
            <person name="Piombo E."/>
        </authorList>
    </citation>
    <scope>NUCLEOTIDE SEQUENCE</scope>
</reference>
<accession>A0ACA9U9X2</accession>
<name>A0ACA9U9X2_BIOOC</name>
<organism evidence="1 2">
    <name type="scientific">Clonostachys rosea f. rosea IK726</name>
    <dbReference type="NCBI Taxonomy" id="1349383"/>
    <lineage>
        <taxon>Eukaryota</taxon>
        <taxon>Fungi</taxon>
        <taxon>Dikarya</taxon>
        <taxon>Ascomycota</taxon>
        <taxon>Pezizomycotina</taxon>
        <taxon>Sordariomycetes</taxon>
        <taxon>Hypocreomycetidae</taxon>
        <taxon>Hypocreales</taxon>
        <taxon>Bionectriaceae</taxon>
        <taxon>Clonostachys</taxon>
    </lineage>
</organism>
<evidence type="ECO:0000313" key="1">
    <source>
        <dbReference type="EMBL" id="CAG9949458.1"/>
    </source>
</evidence>
<proteinExistence type="predicted"/>
<protein>
    <submittedName>
        <fullName evidence="1">Uncharacterized protein</fullName>
    </submittedName>
</protein>
<dbReference type="Proteomes" id="UP000836387">
    <property type="component" value="Unassembled WGS sequence"/>
</dbReference>
<dbReference type="EMBL" id="CADEHS020000091">
    <property type="protein sequence ID" value="CAG9949458.1"/>
    <property type="molecule type" value="Genomic_DNA"/>
</dbReference>